<dbReference type="InterPro" id="IPR025447">
    <property type="entry name" value="DUF4192"/>
</dbReference>
<gene>
    <name evidence="1" type="ORF">Apa02nite_026520</name>
</gene>
<dbReference type="EMBL" id="BOMS01000035">
    <property type="protein sequence ID" value="GIE66544.1"/>
    <property type="molecule type" value="Genomic_DNA"/>
</dbReference>
<evidence type="ECO:0008006" key="3">
    <source>
        <dbReference type="Google" id="ProtNLM"/>
    </source>
</evidence>
<protein>
    <recommendedName>
        <fullName evidence="3">DUF4192 domain-containing protein</fullName>
    </recommendedName>
</protein>
<reference evidence="1 2" key="1">
    <citation type="submission" date="2021-01" db="EMBL/GenBank/DDBJ databases">
        <title>Whole genome shotgun sequence of Actinoplanes palleronii NBRC 14916.</title>
        <authorList>
            <person name="Komaki H."/>
            <person name="Tamura T."/>
        </authorList>
    </citation>
    <scope>NUCLEOTIDE SEQUENCE [LARGE SCALE GENOMIC DNA]</scope>
    <source>
        <strain evidence="1 2">NBRC 14916</strain>
    </source>
</reference>
<proteinExistence type="predicted"/>
<keyword evidence="2" id="KW-1185">Reference proteome</keyword>
<dbReference type="Pfam" id="PF13830">
    <property type="entry name" value="DUF4192"/>
    <property type="match status" value="1"/>
</dbReference>
<organism evidence="1 2">
    <name type="scientific">Actinoplanes palleronii</name>
    <dbReference type="NCBI Taxonomy" id="113570"/>
    <lineage>
        <taxon>Bacteria</taxon>
        <taxon>Bacillati</taxon>
        <taxon>Actinomycetota</taxon>
        <taxon>Actinomycetes</taxon>
        <taxon>Micromonosporales</taxon>
        <taxon>Micromonosporaceae</taxon>
        <taxon>Actinoplanes</taxon>
    </lineage>
</organism>
<name>A0ABQ4B772_9ACTN</name>
<accession>A0ABQ4B772</accession>
<evidence type="ECO:0000313" key="1">
    <source>
        <dbReference type="EMBL" id="GIE66544.1"/>
    </source>
</evidence>
<dbReference type="Proteomes" id="UP000624709">
    <property type="component" value="Unassembled WGS sequence"/>
</dbReference>
<evidence type="ECO:0000313" key="2">
    <source>
        <dbReference type="Proteomes" id="UP000624709"/>
    </source>
</evidence>
<sequence length="346" mass="37648">MSRATLPGMTPDRSLVVRRPDELIAIVPYLLGYHPSDSLAVVGLAGKRVEFAVCHNLPPPDWTVEEARASAASVADAIARQGAKDLVVIGYGRPAPVMAALAQCGEALNQKKLSVLDAIGVYEGRWRSLVCADDQCCPPEGRPCLPADSVIAAEATFRGQVALPSREELIAQVAAVDGAERAEMGRATERARRRFTDLMADDLSAARLGQLVKQNGQAALRAAEKTYRNGGTLSPDETAWLSVLLVERSVQDYALNRTDPHEWRIRLWIDVLRRVDPAYVAPPACLLGITAWQAGRGALARVAVDRALAEEPRHRLAGLLHQVLAHGLPPHLMRSSRALRRSRRAR</sequence>
<comment type="caution">
    <text evidence="1">The sequence shown here is derived from an EMBL/GenBank/DDBJ whole genome shotgun (WGS) entry which is preliminary data.</text>
</comment>